<dbReference type="Pfam" id="PF23282">
    <property type="entry name" value="WHD_ROQ1"/>
    <property type="match status" value="1"/>
</dbReference>
<keyword evidence="1" id="KW-0677">Repeat</keyword>
<feature type="domain" description="Disease resistance protein Roq1-like winged-helix" evidence="2">
    <location>
        <begin position="93"/>
        <end position="163"/>
    </location>
</feature>
<dbReference type="EMBL" id="JAJFAZ020000002">
    <property type="protein sequence ID" value="KAI5344488.1"/>
    <property type="molecule type" value="Genomic_DNA"/>
</dbReference>
<evidence type="ECO:0000313" key="4">
    <source>
        <dbReference type="Proteomes" id="UP001054821"/>
    </source>
</evidence>
<gene>
    <name evidence="3" type="ORF">L3X38_012365</name>
</gene>
<evidence type="ECO:0000313" key="3">
    <source>
        <dbReference type="EMBL" id="KAI5344488.1"/>
    </source>
</evidence>
<reference evidence="3 4" key="1">
    <citation type="journal article" date="2022" name="G3 (Bethesda)">
        <title>Whole-genome sequence and methylome profiling of the almond [Prunus dulcis (Mill.) D.A. Webb] cultivar 'Nonpareil'.</title>
        <authorList>
            <person name="D'Amico-Willman K.M."/>
            <person name="Ouma W.Z."/>
            <person name="Meulia T."/>
            <person name="Sideli G.M."/>
            <person name="Gradziel T.M."/>
            <person name="Fresnedo-Ramirez J."/>
        </authorList>
    </citation>
    <scope>NUCLEOTIDE SEQUENCE [LARGE SCALE GENOMIC DNA]</scope>
    <source>
        <strain evidence="3">Clone GOH B32 T37-40</strain>
    </source>
</reference>
<dbReference type="InterPro" id="IPR027417">
    <property type="entry name" value="P-loop_NTPase"/>
</dbReference>
<dbReference type="GO" id="GO:0006952">
    <property type="term" value="P:defense response"/>
    <property type="evidence" value="ECO:0007669"/>
    <property type="project" value="InterPro"/>
</dbReference>
<accession>A0AAD4WJX9</accession>
<organism evidence="3 4">
    <name type="scientific">Prunus dulcis</name>
    <name type="common">Almond</name>
    <name type="synonym">Amygdalus dulcis</name>
    <dbReference type="NCBI Taxonomy" id="3755"/>
    <lineage>
        <taxon>Eukaryota</taxon>
        <taxon>Viridiplantae</taxon>
        <taxon>Streptophyta</taxon>
        <taxon>Embryophyta</taxon>
        <taxon>Tracheophyta</taxon>
        <taxon>Spermatophyta</taxon>
        <taxon>Magnoliopsida</taxon>
        <taxon>eudicotyledons</taxon>
        <taxon>Gunneridae</taxon>
        <taxon>Pentapetalae</taxon>
        <taxon>rosids</taxon>
        <taxon>fabids</taxon>
        <taxon>Rosales</taxon>
        <taxon>Rosaceae</taxon>
        <taxon>Amygdaloideae</taxon>
        <taxon>Amygdaleae</taxon>
        <taxon>Prunus</taxon>
    </lineage>
</organism>
<dbReference type="Proteomes" id="UP001054821">
    <property type="component" value="Chromosome 2"/>
</dbReference>
<dbReference type="InterPro" id="IPR044974">
    <property type="entry name" value="Disease_R_plants"/>
</dbReference>
<dbReference type="SUPFAM" id="SSF52540">
    <property type="entry name" value="P-loop containing nucleoside triphosphate hydrolases"/>
    <property type="match status" value="1"/>
</dbReference>
<proteinExistence type="predicted"/>
<dbReference type="AlphaFoldDB" id="A0AAD4WJX9"/>
<dbReference type="PANTHER" id="PTHR11017">
    <property type="entry name" value="LEUCINE-RICH REPEAT-CONTAINING PROTEIN"/>
    <property type="match status" value="1"/>
</dbReference>
<evidence type="ECO:0000256" key="1">
    <source>
        <dbReference type="ARBA" id="ARBA00022737"/>
    </source>
</evidence>
<name>A0AAD4WJX9_PRUDU</name>
<comment type="caution">
    <text evidence="3">The sequence shown here is derived from an EMBL/GenBank/DDBJ whole genome shotgun (WGS) entry which is preliminary data.</text>
</comment>
<dbReference type="InterPro" id="IPR058192">
    <property type="entry name" value="WHD_ROQ1-like"/>
</dbReference>
<keyword evidence="4" id="KW-1185">Reference proteome</keyword>
<dbReference type="InterPro" id="IPR036390">
    <property type="entry name" value="WH_DNA-bd_sf"/>
</dbReference>
<dbReference type="InterPro" id="IPR042197">
    <property type="entry name" value="Apaf_helical"/>
</dbReference>
<protein>
    <recommendedName>
        <fullName evidence="2">Disease resistance protein Roq1-like winged-helix domain-containing protein</fullName>
    </recommendedName>
</protein>
<sequence>MFEVEELNEYESVELFSLHAFGQLQPIEGYMGILRPAVEHCGGILLAFQILGSSLSGKEVDVWHSALHKLCEIPNVKIQKILRISYDSLQDDHEHNIFLHIAYFFIGKEKFTITILDNLNLRTRIGIQNLVDRCLVKINNEDNKLNMHHLLRDIGRGIVHEESPQDPGMWYKDALNILRKMTIRTTFPLVLCTINTELEPLQSEEVEVAGLTIAELEPYCSTYST</sequence>
<dbReference type="SUPFAM" id="SSF46785">
    <property type="entry name" value="Winged helix' DNA-binding domain"/>
    <property type="match status" value="1"/>
</dbReference>
<dbReference type="Gene3D" id="1.10.8.430">
    <property type="entry name" value="Helical domain of apoptotic protease-activating factors"/>
    <property type="match status" value="1"/>
</dbReference>
<dbReference type="PANTHER" id="PTHR11017:SF305">
    <property type="entry name" value="TMV RESISTANCE PROTEIN N-LIKE"/>
    <property type="match status" value="1"/>
</dbReference>
<evidence type="ECO:0000259" key="2">
    <source>
        <dbReference type="Pfam" id="PF23282"/>
    </source>
</evidence>